<name>A0A9D3TA19_MEGAT</name>
<proteinExistence type="predicted"/>
<feature type="compositionally biased region" description="Low complexity" evidence="1">
    <location>
        <begin position="149"/>
        <end position="167"/>
    </location>
</feature>
<feature type="compositionally biased region" description="Polar residues" evidence="1">
    <location>
        <begin position="365"/>
        <end position="374"/>
    </location>
</feature>
<feature type="region of interest" description="Disordered" evidence="1">
    <location>
        <begin position="141"/>
        <end position="293"/>
    </location>
</feature>
<sequence>MSSMKRQSSWQEDIARNFSRLFLRSKSQEPQKTGIEGSDISSHVKDDEPKSPCAETGEDSPQQELVLELSKTFHGSGGERERAEVGEEEGEACSVLGDAGGSPPRPPSSSPPRSPAAPGPGTPTAPLDAFFRRLGSLFHLSSKAEPASEELQQAEAAEAAEVAALVPHPDPVEMTRVPEGSREPCDPSGRRLGEADADHPRQEGRGTDAEQGEGGGGKSESGELPHMPADPESVSGAQTPEEHAQPDLQGTQHLVLNEAAGEEGDVACGVGAADEQAEGEADEEQRRRLALSCPPVITYGTYRGLREIKKMRRRNRVQVDSPISEGEEAQQSPGGVVEPSPPGKGAQTEAQSVDCQGAAALSVSERASCNQKGAQASVRDGDSVAPTRPGLGSIPVIIASENGQSQSALPQEQEPDLASAGGQTTDSRPGAVSAASLLSAAEQDSSDKQTVPAEGGGEAGQSPTGSSAERATQAMAETVTEDTKARAEPTETLSPREGSAGSPSETGDVTLSAVGCARGTAGAHQPAAPSGAAALSRHHGCQSSRCSISPSAAQEAEDSEGPVPGEWAVGVQEYVPAVGEGEGEGEWIEAEGDPVEDTGPAEEALQYESRLMVDNILRSALAALQKIESFERENGAFPNAEEASSPVLSEKDNNTDSYLNPEYRQQESLTEHGEGCYLAVEQTQGPGGTLEGNRSTLSSGYESIVGSDTDIRNNPGFSGNEVVQDSSEAGVSSHDRKFRQADQNGTGDAPALLETTGAGDQSFALVEGYLATVIEDDSGGEEDSRHIVPGSVHANTKGEHPEDLERPASRTLTSALDPDQEDAQQWSAVKAYRCHVLAEEPCSSEALRRVAGAAAHDDASGRAPGLAAPGKKVHPDLPLNVGRGEPPGPHLHRFHELDFAIINEEEEADAVFVNDTGTMLSPTTRRGKIYPFSLSPIFEEECGREEASTEDLQEPPVTEEDLRSVEQQASSILSLLQSVSERLQSSAFADAYEDSSEDLSPPLRRPLWGCLSDQAEEDGYADDKDQSMLAYQPNDNQEGSLDRLPVTDEAGSFSSSDNPAGSTRVTCLLLEDDRVPSTIPDSTTVPSTPFYEYLKSARSSLPPLDTDNKQPHSQVNLCQSGGPAVLAQTSVIGKSSEKVNPRPTQMHIYDGVTFSGERREIHVDVEDATGMAFPNGASVRVLRGWSKCRTNADGVIVRSERSIM</sequence>
<feature type="region of interest" description="Disordered" evidence="1">
    <location>
        <begin position="707"/>
        <end position="754"/>
    </location>
</feature>
<feature type="compositionally biased region" description="Low complexity" evidence="1">
    <location>
        <begin position="521"/>
        <end position="534"/>
    </location>
</feature>
<evidence type="ECO:0000256" key="1">
    <source>
        <dbReference type="SAM" id="MobiDB-lite"/>
    </source>
</evidence>
<feature type="region of interest" description="Disordered" evidence="1">
    <location>
        <begin position="635"/>
        <end position="659"/>
    </location>
</feature>
<gene>
    <name evidence="2" type="ORF">MATL_G00040170</name>
</gene>
<feature type="region of interest" description="Disordered" evidence="1">
    <location>
        <begin position="21"/>
        <end position="129"/>
    </location>
</feature>
<accession>A0A9D3TA19</accession>
<feature type="compositionally biased region" description="Basic and acidic residues" evidence="1">
    <location>
        <begin position="796"/>
        <end position="806"/>
    </location>
</feature>
<dbReference type="AlphaFoldDB" id="A0A9D3TA19"/>
<comment type="caution">
    <text evidence="2">The sequence shown here is derived from an EMBL/GenBank/DDBJ whole genome shotgun (WGS) entry which is preliminary data.</text>
</comment>
<keyword evidence="3" id="KW-1185">Reference proteome</keyword>
<protein>
    <submittedName>
        <fullName evidence="2">Uncharacterized protein</fullName>
    </submittedName>
</protein>
<feature type="compositionally biased region" description="Polar residues" evidence="1">
    <location>
        <begin position="401"/>
        <end position="410"/>
    </location>
</feature>
<feature type="compositionally biased region" description="Polar residues" evidence="1">
    <location>
        <begin position="715"/>
        <end position="730"/>
    </location>
</feature>
<feature type="region of interest" description="Disordered" evidence="1">
    <location>
        <begin position="943"/>
        <end position="965"/>
    </location>
</feature>
<dbReference type="EMBL" id="JAFDVH010000003">
    <property type="protein sequence ID" value="KAG7483609.1"/>
    <property type="molecule type" value="Genomic_DNA"/>
</dbReference>
<evidence type="ECO:0000313" key="2">
    <source>
        <dbReference type="EMBL" id="KAG7483609.1"/>
    </source>
</evidence>
<feature type="region of interest" description="Disordered" evidence="1">
    <location>
        <begin position="777"/>
        <end position="806"/>
    </location>
</feature>
<feature type="compositionally biased region" description="Acidic residues" evidence="1">
    <location>
        <begin position="943"/>
        <end position="959"/>
    </location>
</feature>
<feature type="compositionally biased region" description="Low complexity" evidence="1">
    <location>
        <begin position="431"/>
        <end position="443"/>
    </location>
</feature>
<reference evidence="2" key="1">
    <citation type="submission" date="2021-01" db="EMBL/GenBank/DDBJ databases">
        <authorList>
            <person name="Zahm M."/>
            <person name="Roques C."/>
            <person name="Cabau C."/>
            <person name="Klopp C."/>
            <person name="Donnadieu C."/>
            <person name="Jouanno E."/>
            <person name="Lampietro C."/>
            <person name="Louis A."/>
            <person name="Herpin A."/>
            <person name="Echchiki A."/>
            <person name="Berthelot C."/>
            <person name="Parey E."/>
            <person name="Roest-Crollius H."/>
            <person name="Braasch I."/>
            <person name="Postlethwait J."/>
            <person name="Bobe J."/>
            <person name="Montfort J."/>
            <person name="Bouchez O."/>
            <person name="Begum T."/>
            <person name="Mejri S."/>
            <person name="Adams A."/>
            <person name="Chen W.-J."/>
            <person name="Guiguen Y."/>
        </authorList>
    </citation>
    <scope>NUCLEOTIDE SEQUENCE</scope>
    <source>
        <strain evidence="2">YG-15Mar2019-1</strain>
        <tissue evidence="2">Brain</tissue>
    </source>
</reference>
<feature type="compositionally biased region" description="Polar residues" evidence="1">
    <location>
        <begin position="1052"/>
        <end position="1062"/>
    </location>
</feature>
<feature type="region of interest" description="Disordered" evidence="1">
    <location>
        <begin position="1030"/>
        <end position="1062"/>
    </location>
</feature>
<feature type="compositionally biased region" description="Basic and acidic residues" evidence="1">
    <location>
        <begin position="179"/>
        <end position="208"/>
    </location>
</feature>
<dbReference type="OrthoDB" id="9895617at2759"/>
<feature type="region of interest" description="Disordered" evidence="1">
    <location>
        <begin position="310"/>
        <end position="565"/>
    </location>
</feature>
<feature type="compositionally biased region" description="Pro residues" evidence="1">
    <location>
        <begin position="103"/>
        <end position="123"/>
    </location>
</feature>
<feature type="compositionally biased region" description="Polar residues" evidence="1">
    <location>
        <begin position="461"/>
        <end position="470"/>
    </location>
</feature>
<feature type="compositionally biased region" description="Polar residues" evidence="1">
    <location>
        <begin position="541"/>
        <end position="552"/>
    </location>
</feature>
<organism evidence="2 3">
    <name type="scientific">Megalops atlanticus</name>
    <name type="common">Tarpon</name>
    <name type="synonym">Clupea gigantea</name>
    <dbReference type="NCBI Taxonomy" id="7932"/>
    <lineage>
        <taxon>Eukaryota</taxon>
        <taxon>Metazoa</taxon>
        <taxon>Chordata</taxon>
        <taxon>Craniata</taxon>
        <taxon>Vertebrata</taxon>
        <taxon>Euteleostomi</taxon>
        <taxon>Actinopterygii</taxon>
        <taxon>Neopterygii</taxon>
        <taxon>Teleostei</taxon>
        <taxon>Elopiformes</taxon>
        <taxon>Megalopidae</taxon>
        <taxon>Megalops</taxon>
    </lineage>
</organism>
<evidence type="ECO:0000313" key="3">
    <source>
        <dbReference type="Proteomes" id="UP001046870"/>
    </source>
</evidence>
<dbReference type="Proteomes" id="UP001046870">
    <property type="component" value="Chromosome 3"/>
</dbReference>